<organism evidence="3 4">
    <name type="scientific">Trichonephila clavipes</name>
    <name type="common">Golden silk orbweaver</name>
    <name type="synonym">Nephila clavipes</name>
    <dbReference type="NCBI Taxonomy" id="2585209"/>
    <lineage>
        <taxon>Eukaryota</taxon>
        <taxon>Metazoa</taxon>
        <taxon>Ecdysozoa</taxon>
        <taxon>Arthropoda</taxon>
        <taxon>Chelicerata</taxon>
        <taxon>Arachnida</taxon>
        <taxon>Araneae</taxon>
        <taxon>Araneomorphae</taxon>
        <taxon>Entelegynae</taxon>
        <taxon>Araneoidea</taxon>
        <taxon>Nephilidae</taxon>
        <taxon>Trichonephila</taxon>
    </lineage>
</organism>
<dbReference type="CDD" id="cd00303">
    <property type="entry name" value="retropepsin_like"/>
    <property type="match status" value="1"/>
</dbReference>
<proteinExistence type="predicted"/>
<dbReference type="EMBL" id="BMAU01021310">
    <property type="protein sequence ID" value="GFY12146.1"/>
    <property type="molecule type" value="Genomic_DNA"/>
</dbReference>
<evidence type="ECO:0000313" key="3">
    <source>
        <dbReference type="EMBL" id="GFY12146.1"/>
    </source>
</evidence>
<keyword evidence="1" id="KW-0175">Coiled coil</keyword>
<sequence>MSFLGKGKKADLIKLAIELGECESNGEEVKIIELRTKILTNDAYKEDPEFVKCIFEEIVSNRIDEENKQKEQTLREFELQKIRLQNETQRVVVDNMDLFLTLFERQMKLLDLGEDLWVPYLIGALPSDVASLIAREPEEKCRDYSHIRGMLLQRFKLTAEKFWELFSGHRKSPNGTWKDYYFEIRAYLEGWLNELKIDSFDRLKNLMIADQMKKRCSPECKEHYMDIWEDLISPEMLADNLEAFDNIRRSLPSGPRRHGKASEIVNNGRHVSFSKPERPPKSKYSHQVPNERSPLRCYGCAKQGVIKSRCPTCNLNASQRTDVATNHINAYTAQTRSPRLTLIDITFCGIKERVCADTGSSHSIAGKRMFQIFKDKGLLFQETTLAMSLADGQQTTGEALTTQVMVEIEGRSVLTKFIILPKAKGNGTLLGTNFLSSAGLVLDVKNTCWYFWVNPTHKYPFGEELDTPFIVEKMFSNTCQLREGEGEREEATNIMEHHINTGNSPPISVPPYRMSPVKNCPDCIKYKASNQKPSGLLQTPVPAQRFEILAIDLFGPLSERQTAAFLNFGRELRTPSEVLNDILVVIQNDNFVPEITPQTLKKFAKFSTQIREVVEEQQNSKKFCADKKRKAAPTYQPGEHVFVASHPLSNVAQGRSAKLMPRRDGPYVILTQRSPSSYEIASLDNPGEPLGVYHTSALTPCNNDKVKPLIPLRKRGRPPKVPQTPGSSSGRRRNQRGRM</sequence>
<name>A0A8X6SF90_TRICX</name>
<reference evidence="3" key="1">
    <citation type="submission" date="2020-08" db="EMBL/GenBank/DDBJ databases">
        <title>Multicomponent nature underlies the extraordinary mechanical properties of spider dragline silk.</title>
        <authorList>
            <person name="Kono N."/>
            <person name="Nakamura H."/>
            <person name="Mori M."/>
            <person name="Yoshida Y."/>
            <person name="Ohtoshi R."/>
            <person name="Malay A.D."/>
            <person name="Moran D.A.P."/>
            <person name="Tomita M."/>
            <person name="Numata K."/>
            <person name="Arakawa K."/>
        </authorList>
    </citation>
    <scope>NUCLEOTIDE SEQUENCE</scope>
</reference>
<feature type="coiled-coil region" evidence="1">
    <location>
        <begin position="60"/>
        <end position="87"/>
    </location>
</feature>
<dbReference type="AlphaFoldDB" id="A0A8X6SF90"/>
<accession>A0A8X6SF90</accession>
<dbReference type="PANTHER" id="PTHR46888">
    <property type="entry name" value="ZINC KNUCKLE DOMAINCONTAINING PROTEIN-RELATED"/>
    <property type="match status" value="1"/>
</dbReference>
<comment type="caution">
    <text evidence="3">The sequence shown here is derived from an EMBL/GenBank/DDBJ whole genome shotgun (WGS) entry which is preliminary data.</text>
</comment>
<dbReference type="SUPFAM" id="SSF50630">
    <property type="entry name" value="Acid proteases"/>
    <property type="match status" value="1"/>
</dbReference>
<feature type="region of interest" description="Disordered" evidence="2">
    <location>
        <begin position="252"/>
        <end position="289"/>
    </location>
</feature>
<dbReference type="InterPro" id="IPR021109">
    <property type="entry name" value="Peptidase_aspartic_dom_sf"/>
</dbReference>
<gene>
    <name evidence="3" type="primary">NCL1_18726</name>
    <name evidence="3" type="ORF">TNCV_3097001</name>
</gene>
<keyword evidence="4" id="KW-1185">Reference proteome</keyword>
<protein>
    <submittedName>
        <fullName evidence="3">Uncharacterized protein</fullName>
    </submittedName>
</protein>
<dbReference type="Proteomes" id="UP000887159">
    <property type="component" value="Unassembled WGS sequence"/>
</dbReference>
<evidence type="ECO:0000313" key="4">
    <source>
        <dbReference type="Proteomes" id="UP000887159"/>
    </source>
</evidence>
<dbReference type="Pfam" id="PF08284">
    <property type="entry name" value="RVP_2"/>
    <property type="match status" value="1"/>
</dbReference>
<feature type="region of interest" description="Disordered" evidence="2">
    <location>
        <begin position="703"/>
        <end position="739"/>
    </location>
</feature>
<evidence type="ECO:0000256" key="2">
    <source>
        <dbReference type="SAM" id="MobiDB-lite"/>
    </source>
</evidence>
<dbReference type="PANTHER" id="PTHR46888:SF1">
    <property type="entry name" value="RIBONUCLEASE H"/>
    <property type="match status" value="1"/>
</dbReference>
<evidence type="ECO:0000256" key="1">
    <source>
        <dbReference type="SAM" id="Coils"/>
    </source>
</evidence>
<dbReference type="Gene3D" id="2.40.70.10">
    <property type="entry name" value="Acid Proteases"/>
    <property type="match status" value="1"/>
</dbReference>
<feature type="compositionally biased region" description="Basic residues" evidence="2">
    <location>
        <begin position="730"/>
        <end position="739"/>
    </location>
</feature>